<accession>G8ZFI4</accession>
<evidence type="ECO:0000313" key="3">
    <source>
        <dbReference type="Proteomes" id="UP000009139"/>
    </source>
</evidence>
<gene>
    <name evidence="2" type="ordered locus">PAB0004.1n</name>
</gene>
<proteinExistence type="predicted"/>
<dbReference type="AlphaFoldDB" id="G8ZFI4"/>
<dbReference type="Proteomes" id="UP000009139">
    <property type="component" value="Chromosome"/>
</dbReference>
<sequence>MLLEHKISFSLKPKLFIDEDDLQYIQRNWDVCNVENVDIIRELAKIERKLDNIEKLLNELLEREESYAIMKLSEESLREFLADEPYITPKRISR</sequence>
<evidence type="ECO:0000256" key="1">
    <source>
        <dbReference type="SAM" id="Coils"/>
    </source>
</evidence>
<protein>
    <submittedName>
        <fullName evidence="2">Uncharacterized protein</fullName>
    </submittedName>
</protein>
<dbReference type="EMBL" id="HE613800">
    <property type="protein sequence ID" value="CCE69375.1"/>
    <property type="molecule type" value="Genomic_DNA"/>
</dbReference>
<name>G8ZFI4_PYRAB</name>
<evidence type="ECO:0000313" key="2">
    <source>
        <dbReference type="EMBL" id="CCE69375.1"/>
    </source>
</evidence>
<feature type="coiled-coil region" evidence="1">
    <location>
        <begin position="36"/>
        <end position="66"/>
    </location>
</feature>
<keyword evidence="1" id="KW-0175">Coiled coil</keyword>
<comment type="miscellaneous">
    <text evidence="2">The sequence shown here is derived from an EMBL/GenBank/DDBJ third party annotation (TPA) entry.</text>
</comment>
<organism evidence="2 3">
    <name type="scientific">Pyrococcus abyssi (strain GE5 / Orsay)</name>
    <dbReference type="NCBI Taxonomy" id="272844"/>
    <lineage>
        <taxon>Archaea</taxon>
        <taxon>Methanobacteriati</taxon>
        <taxon>Methanobacteriota</taxon>
        <taxon>Thermococci</taxon>
        <taxon>Thermococcales</taxon>
        <taxon>Thermococcaceae</taxon>
        <taxon>Pyrococcus</taxon>
    </lineage>
</organism>
<reference evidence="2 3" key="1">
    <citation type="journal article" date="2012" name="Curr. Microbiol.">
        <title>Re-annotation of two hyperthermophilic archaea Pyrococcus abyssi GE5 and Pyrococcus furiosus DSM 3638.</title>
        <authorList>
            <person name="Gao J."/>
            <person name="Wang J."/>
        </authorList>
    </citation>
    <scope>GENOME REANNOTATION</scope>
    <source>
        <strain evidence="3">GE5 / Orsay</strain>
    </source>
</reference>